<evidence type="ECO:0000259" key="2">
    <source>
        <dbReference type="PROSITE" id="PS50010"/>
    </source>
</evidence>
<keyword evidence="4" id="KW-1185">Reference proteome</keyword>
<dbReference type="PROSITE" id="PS50010">
    <property type="entry name" value="DH_2"/>
    <property type="match status" value="1"/>
</dbReference>
<dbReference type="Proteomes" id="UP000250043">
    <property type="component" value="Unassembled WGS sequence"/>
</dbReference>
<feature type="compositionally biased region" description="Low complexity" evidence="1">
    <location>
        <begin position="555"/>
        <end position="572"/>
    </location>
</feature>
<dbReference type="Gene3D" id="1.20.900.10">
    <property type="entry name" value="Dbl homology (DH) domain"/>
    <property type="match status" value="2"/>
</dbReference>
<name>A0A8E2DRA4_9APHY</name>
<feature type="compositionally biased region" description="Basic residues" evidence="1">
    <location>
        <begin position="224"/>
        <end position="236"/>
    </location>
</feature>
<protein>
    <recommendedName>
        <fullName evidence="2">DH domain-containing protein</fullName>
    </recommendedName>
</protein>
<feature type="region of interest" description="Disordered" evidence="1">
    <location>
        <begin position="144"/>
        <end position="468"/>
    </location>
</feature>
<feature type="region of interest" description="Disordered" evidence="1">
    <location>
        <begin position="1067"/>
        <end position="1108"/>
    </location>
</feature>
<feature type="region of interest" description="Disordered" evidence="1">
    <location>
        <begin position="1355"/>
        <end position="1520"/>
    </location>
</feature>
<dbReference type="PANTHER" id="PTHR45818">
    <property type="entry name" value="PROTEIN VAV"/>
    <property type="match status" value="1"/>
</dbReference>
<feature type="compositionally biased region" description="Basic and acidic residues" evidence="1">
    <location>
        <begin position="157"/>
        <end position="193"/>
    </location>
</feature>
<feature type="region of interest" description="Disordered" evidence="1">
    <location>
        <begin position="1"/>
        <end position="119"/>
    </location>
</feature>
<evidence type="ECO:0000313" key="3">
    <source>
        <dbReference type="EMBL" id="OCH94308.1"/>
    </source>
</evidence>
<feature type="compositionally biased region" description="Low complexity" evidence="1">
    <location>
        <begin position="1090"/>
        <end position="1103"/>
    </location>
</feature>
<feature type="compositionally biased region" description="Low complexity" evidence="1">
    <location>
        <begin position="438"/>
        <end position="455"/>
    </location>
</feature>
<feature type="compositionally biased region" description="Acidic residues" evidence="1">
    <location>
        <begin position="405"/>
        <end position="417"/>
    </location>
</feature>
<dbReference type="SUPFAM" id="SSF48065">
    <property type="entry name" value="DBL homology domain (DH-domain)"/>
    <property type="match status" value="1"/>
</dbReference>
<evidence type="ECO:0000256" key="1">
    <source>
        <dbReference type="SAM" id="MobiDB-lite"/>
    </source>
</evidence>
<feature type="region of interest" description="Disordered" evidence="1">
    <location>
        <begin position="754"/>
        <end position="776"/>
    </location>
</feature>
<dbReference type="OrthoDB" id="1716625at2759"/>
<reference evidence="3 4" key="1">
    <citation type="submission" date="2016-07" db="EMBL/GenBank/DDBJ databases">
        <title>Draft genome of the white-rot fungus Obba rivulosa 3A-2.</title>
        <authorList>
            <consortium name="DOE Joint Genome Institute"/>
            <person name="Miettinen O."/>
            <person name="Riley R."/>
            <person name="Acob R."/>
            <person name="Barry K."/>
            <person name="Cullen D."/>
            <person name="De Vries R."/>
            <person name="Hainaut M."/>
            <person name="Hatakka A."/>
            <person name="Henrissat B."/>
            <person name="Hilden K."/>
            <person name="Kuo R."/>
            <person name="Labutti K."/>
            <person name="Lipzen A."/>
            <person name="Makela M.R."/>
            <person name="Sandor L."/>
            <person name="Spatafora J.W."/>
            <person name="Grigoriev I.V."/>
            <person name="Hibbett D.S."/>
        </authorList>
    </citation>
    <scope>NUCLEOTIDE SEQUENCE [LARGE SCALE GENOMIC DNA]</scope>
    <source>
        <strain evidence="3 4">3A-2</strain>
    </source>
</reference>
<sequence>MEVLSSPPPPTPPALPASYAPHSPRNLPSPTRTAPSPTSASSTPSRPPRTNTHPGTHLHSHLSITLPSSPSHLQSHSRAQHQPSHSHSLPPLSNSATLGAHGYPVRTLPSPPSTAVSTATASGMLAPGRLGLSFVPLTPIVASPMLTPEGSRPGSRHGGEYPDMHQDSREKDETRADMHKGHGQMRREHRGEDSTDDDNASPRPTWTSTPPTPPHPTSESPPHARLKHDSKRHGRRPVNLAQLPATSTAFEMPSASGVPSAPDRTHGITGATSGERMLRRRATVPPDLAKPLPPLPGAHTRPGQVQGRIGTRRDDQMLGPSLARRRAASPLRVSVAAGVGGEGEGEQGDEEQLWKNAVASPALMGEEGGGAEGEHEEMSKDSGDGGDEDTEDVPRSATRKLFHLEDEEDDERDEEGQDPAASVRRQPSDRRRVSFVMGGSEEGSTVSASASASVEAEMRAQEEDRQRGRARRYHALLELLTTEVGYLADLRALVEIYLTQLAQLSARASSRPSSTMTTPLPSPLPSPSASSCLPPPTPVRTFASRHSFLYPAGMSPSSSASPPSPSSTSSPAELDTSQSSSRDVAAPVLFPAHAHAHSAPSTLQGGGSKSKHRRTLLGASDVQAVCRNAEALLRLHERFVEDLRSVVRPYGLESIFVSPACTGNEEMRCEDCANGADVLGWVDEAVGAVAQAFVGQAPAFDIYQAFCPGHSEAAGLIRNAQEQLADEWDAFEQRCALLVARALELAAGPASPVLDCPPLPHGSPRTKRRHSTSSVSLSGAVVHAATRAASAPTRKRQGSMAHAPQAARLRLLDYLIKPVQRLCKYPLLLEQLRGKRRAGSAGGVSAAELEAAAGVDAASVAMRAVVARVDDASAQLAHSTKSARVAVRVVATLQQKQAGLAPEFVRSLGTCALVGALDVVHHPSPMFQPSGGTLRAKYLAAFLYPGGYLLLAKVGKGGKAYDPRHWFALAGFDLVDIEEDDASLPYSFHLFGHGHHLQLAASCQAEKVIWLGAMQDSLALQPGWANEPMSSLQAYDRGVAQPAPVVDDGKGDWISPLPTIQSLSDLEKGDEHLGPESLLQPNRRGDLRPSRTTSRLDSLTSRPEQPQFASLSALNRRSSTASVKAFFSPMSFDPSRIVRPSAQVRQQVDQGLHDVFSDSCITARMQAQMRDEELFQVRRKTISGVPRSNSALSITGAMSLAARRRYDGVMMTRRKSSVDVNPEQLTAEPLEMNGKCGTTLSGRAKSLAPRKRKKQQPSLVPPGASNLSKVESEVEADNFAAQSPGITLDSPLPASRCSSTSSSDSPSPIGGPIPLPLPALESDATLRQSDVLMMRGDEWRPKRTRSMVDNVRYFFHSRPDSPSSSSGRASPLPASMQDAGAEPPNSLTQWWRRGSLRRRVQSSPEVPGEEEPPTVTGGPHSEDGHILHPVSTILELSKSRPSGSAGAPPGPEARPPAESRRPALLPSRRRSLFISSTRLRESTPSPTPSDQSGSTHRRTFKSMFFQRANSLTPVDLDSPP</sequence>
<dbReference type="EMBL" id="KV722345">
    <property type="protein sequence ID" value="OCH94308.1"/>
    <property type="molecule type" value="Genomic_DNA"/>
</dbReference>
<feature type="compositionally biased region" description="Polar residues" evidence="1">
    <location>
        <begin position="1473"/>
        <end position="1494"/>
    </location>
</feature>
<dbReference type="SUPFAM" id="SSF50729">
    <property type="entry name" value="PH domain-like"/>
    <property type="match status" value="1"/>
</dbReference>
<gene>
    <name evidence="3" type="ORF">OBBRIDRAFT_831947</name>
</gene>
<feature type="compositionally biased region" description="Low complexity" evidence="1">
    <location>
        <begin position="1360"/>
        <end position="1375"/>
    </location>
</feature>
<accession>A0A8E2DRA4</accession>
<dbReference type="GO" id="GO:0005085">
    <property type="term" value="F:guanyl-nucleotide exchange factor activity"/>
    <property type="evidence" value="ECO:0007669"/>
    <property type="project" value="InterPro"/>
</dbReference>
<feature type="region of interest" description="Disordered" evidence="1">
    <location>
        <begin position="553"/>
        <end position="582"/>
    </location>
</feature>
<proteinExistence type="predicted"/>
<feature type="domain" description="DH" evidence="2">
    <location>
        <begin position="471"/>
        <end position="872"/>
    </location>
</feature>
<feature type="compositionally biased region" description="Low complexity" evidence="1">
    <location>
        <begin position="506"/>
        <end position="519"/>
    </location>
</feature>
<dbReference type="PANTHER" id="PTHR45818:SF3">
    <property type="entry name" value="PROTEIN VAV"/>
    <property type="match status" value="1"/>
</dbReference>
<feature type="compositionally biased region" description="Low complexity" evidence="1">
    <location>
        <begin position="1290"/>
        <end position="1308"/>
    </location>
</feature>
<feature type="compositionally biased region" description="Basic and acidic residues" evidence="1">
    <location>
        <begin position="372"/>
        <end position="383"/>
    </location>
</feature>
<feature type="compositionally biased region" description="Basic and acidic residues" evidence="1">
    <location>
        <begin position="456"/>
        <end position="467"/>
    </location>
</feature>
<dbReference type="GO" id="GO:0005737">
    <property type="term" value="C:cytoplasm"/>
    <property type="evidence" value="ECO:0007669"/>
    <property type="project" value="TreeGrafter"/>
</dbReference>
<organism evidence="3 4">
    <name type="scientific">Obba rivulosa</name>
    <dbReference type="NCBI Taxonomy" id="1052685"/>
    <lineage>
        <taxon>Eukaryota</taxon>
        <taxon>Fungi</taxon>
        <taxon>Dikarya</taxon>
        <taxon>Basidiomycota</taxon>
        <taxon>Agaricomycotina</taxon>
        <taxon>Agaricomycetes</taxon>
        <taxon>Polyporales</taxon>
        <taxon>Gelatoporiaceae</taxon>
        <taxon>Obba</taxon>
    </lineage>
</organism>
<feature type="compositionally biased region" description="Low complexity" evidence="1">
    <location>
        <begin position="28"/>
        <end position="50"/>
    </location>
</feature>
<feature type="compositionally biased region" description="Low complexity" evidence="1">
    <location>
        <begin position="66"/>
        <end position="93"/>
    </location>
</feature>
<dbReference type="InterPro" id="IPR000219">
    <property type="entry name" value="DH_dom"/>
</dbReference>
<evidence type="ECO:0000313" key="4">
    <source>
        <dbReference type="Proteomes" id="UP000250043"/>
    </source>
</evidence>
<dbReference type="InterPro" id="IPR035899">
    <property type="entry name" value="DBL_dom_sf"/>
</dbReference>
<dbReference type="Pfam" id="PF00621">
    <property type="entry name" value="RhoGEF"/>
    <property type="match status" value="1"/>
</dbReference>
<feature type="region of interest" description="Disordered" evidence="1">
    <location>
        <begin position="1282"/>
        <end position="1319"/>
    </location>
</feature>
<feature type="compositionally biased region" description="Low complexity" evidence="1">
    <location>
        <begin position="328"/>
        <end position="337"/>
    </location>
</feature>
<feature type="compositionally biased region" description="Pro residues" evidence="1">
    <location>
        <begin position="1"/>
        <end position="15"/>
    </location>
</feature>
<feature type="region of interest" description="Disordered" evidence="1">
    <location>
        <begin position="506"/>
        <end position="537"/>
    </location>
</feature>
<feature type="region of interest" description="Disordered" evidence="1">
    <location>
        <begin position="1214"/>
        <end position="1267"/>
    </location>
</feature>